<dbReference type="VEuPathDB" id="PlasmoDB:PVX_005055"/>
<organism evidence="2 3">
    <name type="scientific">Plasmodium vivax</name>
    <name type="common">malaria parasite P. vivax</name>
    <dbReference type="NCBI Taxonomy" id="5855"/>
    <lineage>
        <taxon>Eukaryota</taxon>
        <taxon>Sar</taxon>
        <taxon>Alveolata</taxon>
        <taxon>Apicomplexa</taxon>
        <taxon>Aconoidasida</taxon>
        <taxon>Haemosporida</taxon>
        <taxon>Plasmodiidae</taxon>
        <taxon>Plasmodium</taxon>
        <taxon>Plasmodium (Plasmodium)</taxon>
    </lineage>
</organism>
<evidence type="ECO:0000256" key="1">
    <source>
        <dbReference type="SAM" id="MobiDB-lite"/>
    </source>
</evidence>
<accession>A0A1G4GVT2</accession>
<dbReference type="VEuPathDB" id="PlasmoDB:PVP01_0533900"/>
<dbReference type="EMBL" id="LT615245">
    <property type="protein sequence ID" value="SCO66712.1"/>
    <property type="molecule type" value="Genomic_DNA"/>
</dbReference>
<proteinExistence type="predicted"/>
<dbReference type="Proteomes" id="UP000196402">
    <property type="component" value="Chromosome 7"/>
</dbReference>
<feature type="region of interest" description="Disordered" evidence="1">
    <location>
        <begin position="327"/>
        <end position="380"/>
    </location>
</feature>
<reference evidence="2 3" key="1">
    <citation type="submission" date="2016-07" db="EMBL/GenBank/DDBJ databases">
        <authorList>
            <consortium name="Pathogen Informatics"/>
        </authorList>
    </citation>
    <scope>NUCLEOTIDE SEQUENCE [LARGE SCALE GENOMIC DNA]</scope>
</reference>
<evidence type="ECO:0000313" key="2">
    <source>
        <dbReference type="EMBL" id="SCO66712.1"/>
    </source>
</evidence>
<feature type="compositionally biased region" description="Basic and acidic residues" evidence="1">
    <location>
        <begin position="327"/>
        <end position="349"/>
    </location>
</feature>
<protein>
    <submittedName>
        <fullName evidence="2">Vir protein, putative</fullName>
    </submittedName>
</protein>
<dbReference type="VEuPathDB" id="PlasmoDB:PVPAM_050041700"/>
<name>A0A1G4GVT2_PLAVI</name>
<sequence>MAAGAGKAEKEAPPPRDWDAILNKLPAHEIYDEFDKVNNINNYSNFCKLTQTIKDKYTDFEKFEDLCKKFAYNLDRILSNEYTEKKMERCILLKYWIYDKLKKMNGTNHKIKVLPLTEQLKKLQYNIKKEELVKFDCYDDYNDYMSKWEVERDLSEYFINFDEIEKRDNLAPEEKNKYVKYVQYIKTLYDEKIDKEHCCDLKYRHLYDHYFDCNPKYDPNHLLLKFNVISEIPERKVQVAKAKEKPLGQSESGKNNTEELFTPDIVTPNVSRGWNKRRNKLRTKLHNVKCIVNYADRKDGYALVSCYGPGKKYPNVENIFRPTVEEDKFFDENTEEKRSRGREATREGSQDSVPSKPGVTETSAEGRKNDGNSATPKPKIHVGIPEYLRGYSLLGEYIKERSNDTYGSYQPGREAAFTYSGSGRRFIPGVNETQVGWTYTKLENGKVKFVDEKDVGEYKIPLNGGGQNEGSQNEGTTSTMTISPTTELTNAELLDGSEPTEVIYPFRKLDWWQKLKKERNVSCYAKGV</sequence>
<feature type="compositionally biased region" description="Low complexity" evidence="1">
    <location>
        <begin position="469"/>
        <end position="479"/>
    </location>
</feature>
<dbReference type="Pfam" id="PF05795">
    <property type="entry name" value="Plasmodium_Vir"/>
    <property type="match status" value="1"/>
</dbReference>
<dbReference type="VEuPathDB" id="PlasmoDB:PVW1_070043800"/>
<feature type="region of interest" description="Disordered" evidence="1">
    <location>
        <begin position="460"/>
        <end position="479"/>
    </location>
</feature>
<evidence type="ECO:0000313" key="3">
    <source>
        <dbReference type="Proteomes" id="UP000196402"/>
    </source>
</evidence>
<dbReference type="AlphaFoldDB" id="A0A1G4GVT2"/>
<gene>
    <name evidence="2" type="ORF">PVT01_070042600</name>
</gene>
<dbReference type="InterPro" id="IPR008780">
    <property type="entry name" value="Plasmodium_Vir"/>
</dbReference>